<evidence type="ECO:0000256" key="3">
    <source>
        <dbReference type="ARBA" id="ARBA00022692"/>
    </source>
</evidence>
<evidence type="ECO:0000256" key="4">
    <source>
        <dbReference type="ARBA" id="ARBA00022737"/>
    </source>
</evidence>
<dbReference type="Gene3D" id="1.50.40.10">
    <property type="entry name" value="Mitochondrial carrier domain"/>
    <property type="match status" value="1"/>
</dbReference>
<keyword evidence="4" id="KW-0677">Repeat</keyword>
<keyword evidence="7" id="KW-0813">Transport</keyword>
<dbReference type="SUPFAM" id="SSF103506">
    <property type="entry name" value="Mitochondrial carrier"/>
    <property type="match status" value="1"/>
</dbReference>
<dbReference type="PROSITE" id="PS50920">
    <property type="entry name" value="SOLCAR"/>
    <property type="match status" value="1"/>
</dbReference>
<evidence type="ECO:0000256" key="1">
    <source>
        <dbReference type="ARBA" id="ARBA00004141"/>
    </source>
</evidence>
<dbReference type="AlphaFoldDB" id="A0A671M9Y8"/>
<dbReference type="InterPro" id="IPR018108">
    <property type="entry name" value="MCP_transmembrane"/>
</dbReference>
<dbReference type="Pfam" id="PF00153">
    <property type="entry name" value="Mito_carr"/>
    <property type="match status" value="1"/>
</dbReference>
<dbReference type="GO" id="GO:0016020">
    <property type="term" value="C:membrane"/>
    <property type="evidence" value="ECO:0007669"/>
    <property type="project" value="UniProtKB-SubCell"/>
</dbReference>
<keyword evidence="5 6" id="KW-0472">Membrane</keyword>
<accession>A0A671M9Y8</accession>
<dbReference type="Proteomes" id="UP000472260">
    <property type="component" value="Unassembled WGS sequence"/>
</dbReference>
<sequence>MNYALSISAALATYPLEVVETRLIAQNCQEPTYRGLLHSLSTIYRNEGLQALYRGFSLTVLGMYFDRFHLRIIKLRRRTVVK</sequence>
<evidence type="ECO:0000256" key="2">
    <source>
        <dbReference type="ARBA" id="ARBA00006375"/>
    </source>
</evidence>
<reference evidence="8" key="2">
    <citation type="submission" date="2025-09" db="UniProtKB">
        <authorList>
            <consortium name="Ensembl"/>
        </authorList>
    </citation>
    <scope>IDENTIFICATION</scope>
</reference>
<name>A0A671M9Y8_9TELE</name>
<comment type="subcellular location">
    <subcellularLocation>
        <location evidence="1">Membrane</location>
        <topology evidence="1">Multi-pass membrane protein</topology>
    </subcellularLocation>
</comment>
<proteinExistence type="inferred from homology"/>
<comment type="similarity">
    <text evidence="2 7">Belongs to the mitochondrial carrier (TC 2.A.29) family.</text>
</comment>
<evidence type="ECO:0000313" key="9">
    <source>
        <dbReference type="Proteomes" id="UP000472260"/>
    </source>
</evidence>
<organism evidence="8 9">
    <name type="scientific">Sinocyclocheilus anshuiensis</name>
    <dbReference type="NCBI Taxonomy" id="1608454"/>
    <lineage>
        <taxon>Eukaryota</taxon>
        <taxon>Metazoa</taxon>
        <taxon>Chordata</taxon>
        <taxon>Craniata</taxon>
        <taxon>Vertebrata</taxon>
        <taxon>Euteleostomi</taxon>
        <taxon>Actinopterygii</taxon>
        <taxon>Neopterygii</taxon>
        <taxon>Teleostei</taxon>
        <taxon>Ostariophysi</taxon>
        <taxon>Cypriniformes</taxon>
        <taxon>Cyprinidae</taxon>
        <taxon>Cyprininae</taxon>
        <taxon>Sinocyclocheilus</taxon>
    </lineage>
</organism>
<evidence type="ECO:0000256" key="7">
    <source>
        <dbReference type="RuleBase" id="RU000488"/>
    </source>
</evidence>
<keyword evidence="3 6" id="KW-0812">Transmembrane</keyword>
<feature type="repeat" description="Solcar" evidence="6">
    <location>
        <begin position="1"/>
        <end position="79"/>
    </location>
</feature>
<evidence type="ECO:0000313" key="8">
    <source>
        <dbReference type="Ensembl" id="ENSSANP00000029131.1"/>
    </source>
</evidence>
<evidence type="ECO:0000256" key="6">
    <source>
        <dbReference type="PROSITE-ProRule" id="PRU00282"/>
    </source>
</evidence>
<evidence type="ECO:0000256" key="5">
    <source>
        <dbReference type="ARBA" id="ARBA00023136"/>
    </source>
</evidence>
<dbReference type="Ensembl" id="ENSSANT00000031008.1">
    <property type="protein sequence ID" value="ENSSANP00000029131.1"/>
    <property type="gene ID" value="ENSSANG00000014932.1"/>
</dbReference>
<dbReference type="PANTHER" id="PTHR24089">
    <property type="entry name" value="SOLUTE CARRIER FAMILY 25"/>
    <property type="match status" value="1"/>
</dbReference>
<dbReference type="InterPro" id="IPR023395">
    <property type="entry name" value="MCP_dom_sf"/>
</dbReference>
<keyword evidence="9" id="KW-1185">Reference proteome</keyword>
<reference evidence="8" key="1">
    <citation type="submission" date="2025-08" db="UniProtKB">
        <authorList>
            <consortium name="Ensembl"/>
        </authorList>
    </citation>
    <scope>IDENTIFICATION</scope>
</reference>
<protein>
    <submittedName>
        <fullName evidence="8">Uncharacterized protein</fullName>
    </submittedName>
</protein>